<sequence length="175" mass="17970">MRDLSAAIRTIPDFPAPGIQFRDITTLLLDGAAFGACIEQLAAVVGEDFNLVAGIEARGFVFAAALAHSLGKGVLLLRKRNKLPGATLGVNYALEYGQDRIEMHADAVAPGTRVLLVDDLIATGGTAKAGAALIRQAGGVVVRAAFVIDLPDLGGADALRADGVEVVALVAFAGH</sequence>
<evidence type="ECO:0000256" key="10">
    <source>
        <dbReference type="ARBA" id="ARBA00022726"/>
    </source>
</evidence>
<dbReference type="Gene3D" id="3.40.50.2020">
    <property type="match status" value="1"/>
</dbReference>
<evidence type="ECO:0000256" key="11">
    <source>
        <dbReference type="HAMAP-Rule" id="MF_00004"/>
    </source>
</evidence>
<dbReference type="UniPathway" id="UPA00588">
    <property type="reaction ID" value="UER00646"/>
</dbReference>
<dbReference type="RefSeq" id="WP_182297685.1">
    <property type="nucleotide sequence ID" value="NZ_CP059851.1"/>
</dbReference>
<dbReference type="PANTHER" id="PTHR11776:SF7">
    <property type="entry name" value="PHOSPHORIBOSYLTRANSFERASE DOMAIN-CONTAINING PROTEIN"/>
    <property type="match status" value="1"/>
</dbReference>
<dbReference type="NCBIfam" id="NF002636">
    <property type="entry name" value="PRK02304.1-5"/>
    <property type="match status" value="1"/>
</dbReference>
<evidence type="ECO:0000256" key="3">
    <source>
        <dbReference type="ARBA" id="ARBA00004659"/>
    </source>
</evidence>
<evidence type="ECO:0000256" key="6">
    <source>
        <dbReference type="ARBA" id="ARBA00011893"/>
    </source>
</evidence>
<keyword evidence="8 11" id="KW-0328">Glycosyltransferase</keyword>
<organism evidence="13 14">
    <name type="scientific">Sandaracinobacteroides saxicola</name>
    <dbReference type="NCBI Taxonomy" id="2759707"/>
    <lineage>
        <taxon>Bacteria</taxon>
        <taxon>Pseudomonadati</taxon>
        <taxon>Pseudomonadota</taxon>
        <taxon>Alphaproteobacteria</taxon>
        <taxon>Sphingomonadales</taxon>
        <taxon>Sphingosinicellaceae</taxon>
        <taxon>Sandaracinobacteroides</taxon>
    </lineage>
</organism>
<dbReference type="GO" id="GO:0006168">
    <property type="term" value="P:adenine salvage"/>
    <property type="evidence" value="ECO:0007669"/>
    <property type="project" value="InterPro"/>
</dbReference>
<gene>
    <name evidence="11" type="primary">apt</name>
    <name evidence="13" type="ORF">H3309_05150</name>
</gene>
<dbReference type="GO" id="GO:0006166">
    <property type="term" value="P:purine ribonucleoside salvage"/>
    <property type="evidence" value="ECO:0007669"/>
    <property type="project" value="UniProtKB-UniRule"/>
</dbReference>
<dbReference type="InterPro" id="IPR000836">
    <property type="entry name" value="PRTase_dom"/>
</dbReference>
<dbReference type="FunFam" id="3.40.50.2020:FF:000021">
    <property type="entry name" value="Adenine phosphoribosyltransferase"/>
    <property type="match status" value="1"/>
</dbReference>
<keyword evidence="14" id="KW-1185">Reference proteome</keyword>
<dbReference type="Proteomes" id="UP000515292">
    <property type="component" value="Chromosome"/>
</dbReference>
<evidence type="ECO:0000313" key="13">
    <source>
        <dbReference type="EMBL" id="QMW23862.1"/>
    </source>
</evidence>
<accession>A0A7G5IKH0</accession>
<dbReference type="CDD" id="cd06223">
    <property type="entry name" value="PRTases_typeI"/>
    <property type="match status" value="1"/>
</dbReference>
<comment type="subcellular location">
    <subcellularLocation>
        <location evidence="2 11">Cytoplasm</location>
    </subcellularLocation>
</comment>
<dbReference type="NCBIfam" id="TIGR01090">
    <property type="entry name" value="apt"/>
    <property type="match status" value="1"/>
</dbReference>
<evidence type="ECO:0000256" key="9">
    <source>
        <dbReference type="ARBA" id="ARBA00022679"/>
    </source>
</evidence>
<proteinExistence type="inferred from homology"/>
<evidence type="ECO:0000256" key="5">
    <source>
        <dbReference type="ARBA" id="ARBA00011738"/>
    </source>
</evidence>
<evidence type="ECO:0000256" key="1">
    <source>
        <dbReference type="ARBA" id="ARBA00000868"/>
    </source>
</evidence>
<protein>
    <recommendedName>
        <fullName evidence="6 11">Adenine phosphoribosyltransferase</fullName>
        <shortName evidence="11">APRT</shortName>
        <ecNumber evidence="6 11">2.4.2.7</ecNumber>
    </recommendedName>
</protein>
<dbReference type="NCBIfam" id="NF002634">
    <property type="entry name" value="PRK02304.1-3"/>
    <property type="match status" value="1"/>
</dbReference>
<dbReference type="Pfam" id="PF00156">
    <property type="entry name" value="Pribosyltran"/>
    <property type="match status" value="1"/>
</dbReference>
<dbReference type="SUPFAM" id="SSF53271">
    <property type="entry name" value="PRTase-like"/>
    <property type="match status" value="1"/>
</dbReference>
<comment type="function">
    <text evidence="11">Catalyzes a salvage reaction resulting in the formation of AMP, that is energically less costly than de novo synthesis.</text>
</comment>
<dbReference type="HAMAP" id="MF_00004">
    <property type="entry name" value="Aden_phosphoribosyltr"/>
    <property type="match status" value="1"/>
</dbReference>
<feature type="domain" description="Phosphoribosyltransferase" evidence="12">
    <location>
        <begin position="48"/>
        <end position="151"/>
    </location>
</feature>
<comment type="subunit">
    <text evidence="5 11">Homodimer.</text>
</comment>
<name>A0A7G5IKH0_9SPHN</name>
<dbReference type="GO" id="GO:0044209">
    <property type="term" value="P:AMP salvage"/>
    <property type="evidence" value="ECO:0007669"/>
    <property type="project" value="UniProtKB-UniRule"/>
</dbReference>
<dbReference type="AlphaFoldDB" id="A0A7G5IKH0"/>
<dbReference type="PANTHER" id="PTHR11776">
    <property type="entry name" value="ADENINE PHOSPHORIBOSYLTRANSFERASE"/>
    <property type="match status" value="1"/>
</dbReference>
<evidence type="ECO:0000259" key="12">
    <source>
        <dbReference type="Pfam" id="PF00156"/>
    </source>
</evidence>
<comment type="similarity">
    <text evidence="4 11">Belongs to the purine/pyrimidine phosphoribosyltransferase family.</text>
</comment>
<keyword evidence="10 11" id="KW-0660">Purine salvage</keyword>
<dbReference type="GO" id="GO:0003999">
    <property type="term" value="F:adenine phosphoribosyltransferase activity"/>
    <property type="evidence" value="ECO:0007669"/>
    <property type="project" value="UniProtKB-UniRule"/>
</dbReference>
<dbReference type="InterPro" id="IPR005764">
    <property type="entry name" value="Ade_phspho_trans"/>
</dbReference>
<evidence type="ECO:0000256" key="2">
    <source>
        <dbReference type="ARBA" id="ARBA00004496"/>
    </source>
</evidence>
<dbReference type="EMBL" id="CP059851">
    <property type="protein sequence ID" value="QMW23862.1"/>
    <property type="molecule type" value="Genomic_DNA"/>
</dbReference>
<evidence type="ECO:0000256" key="7">
    <source>
        <dbReference type="ARBA" id="ARBA00022490"/>
    </source>
</evidence>
<dbReference type="GO" id="GO:0005829">
    <property type="term" value="C:cytosol"/>
    <property type="evidence" value="ECO:0007669"/>
    <property type="project" value="TreeGrafter"/>
</dbReference>
<keyword evidence="9 11" id="KW-0808">Transferase</keyword>
<evidence type="ECO:0000256" key="8">
    <source>
        <dbReference type="ARBA" id="ARBA00022676"/>
    </source>
</evidence>
<comment type="catalytic activity">
    <reaction evidence="1 11">
        <text>AMP + diphosphate = 5-phospho-alpha-D-ribose 1-diphosphate + adenine</text>
        <dbReference type="Rhea" id="RHEA:16609"/>
        <dbReference type="ChEBI" id="CHEBI:16708"/>
        <dbReference type="ChEBI" id="CHEBI:33019"/>
        <dbReference type="ChEBI" id="CHEBI:58017"/>
        <dbReference type="ChEBI" id="CHEBI:456215"/>
        <dbReference type="EC" id="2.4.2.7"/>
    </reaction>
</comment>
<evidence type="ECO:0000256" key="4">
    <source>
        <dbReference type="ARBA" id="ARBA00008391"/>
    </source>
</evidence>
<dbReference type="EC" id="2.4.2.7" evidence="6 11"/>
<dbReference type="InterPro" id="IPR029057">
    <property type="entry name" value="PRTase-like"/>
</dbReference>
<evidence type="ECO:0000313" key="14">
    <source>
        <dbReference type="Proteomes" id="UP000515292"/>
    </source>
</evidence>
<dbReference type="KEGG" id="sand:H3309_05150"/>
<comment type="pathway">
    <text evidence="3 11">Purine metabolism; AMP biosynthesis via salvage pathway; AMP from adenine: step 1/1.</text>
</comment>
<reference evidence="13 14" key="1">
    <citation type="submission" date="2020-07" db="EMBL/GenBank/DDBJ databases">
        <title>Complete genome sequence for Sandaracinobacter sp. M6.</title>
        <authorList>
            <person name="Tang Y."/>
            <person name="Liu Q."/>
            <person name="Guo Z."/>
            <person name="Lei P."/>
            <person name="Huang B."/>
        </authorList>
    </citation>
    <scope>NUCLEOTIDE SEQUENCE [LARGE SCALE GENOMIC DNA]</scope>
    <source>
        <strain evidence="13 14">M6</strain>
    </source>
</reference>
<dbReference type="InterPro" id="IPR050120">
    <property type="entry name" value="Adenine_PRTase"/>
</dbReference>
<keyword evidence="7 11" id="KW-0963">Cytoplasm</keyword>